<evidence type="ECO:0000256" key="5">
    <source>
        <dbReference type="RuleBase" id="RU003476"/>
    </source>
</evidence>
<dbReference type="GO" id="GO:0035529">
    <property type="term" value="F:NADH pyrophosphatase activity"/>
    <property type="evidence" value="ECO:0007669"/>
    <property type="project" value="TreeGrafter"/>
</dbReference>
<evidence type="ECO:0000256" key="3">
    <source>
        <dbReference type="ARBA" id="ARBA00022801"/>
    </source>
</evidence>
<gene>
    <name evidence="7" type="ORF">Dace_0602</name>
</gene>
<dbReference type="Gene3D" id="3.90.79.10">
    <property type="entry name" value="Nucleoside Triphosphate Pyrophosphohydrolase"/>
    <property type="match status" value="1"/>
</dbReference>
<evidence type="ECO:0000256" key="1">
    <source>
        <dbReference type="ARBA" id="ARBA00001946"/>
    </source>
</evidence>
<reference evidence="7" key="1">
    <citation type="submission" date="2006-05" db="EMBL/GenBank/DDBJ databases">
        <title>Annotation of the draft genome assembly of Desulfuromonas acetoxidans DSM 684.</title>
        <authorList>
            <consortium name="US DOE Joint Genome Institute (JGI-ORNL)"/>
            <person name="Larimer F."/>
            <person name="Land M."/>
            <person name="Hauser L."/>
        </authorList>
    </citation>
    <scope>NUCLEOTIDE SEQUENCE [LARGE SCALE GENOMIC DNA]</scope>
    <source>
        <strain evidence="7">DSM 684</strain>
    </source>
</reference>
<dbReference type="RefSeq" id="WP_006002319.1">
    <property type="nucleotide sequence ID" value="NZ_AAEW02000020.1"/>
</dbReference>
<keyword evidence="8" id="KW-1185">Reference proteome</keyword>
<dbReference type="GO" id="GO:0006742">
    <property type="term" value="P:NADP+ catabolic process"/>
    <property type="evidence" value="ECO:0007669"/>
    <property type="project" value="TreeGrafter"/>
</dbReference>
<keyword evidence="4" id="KW-0460">Magnesium</keyword>
<evidence type="ECO:0000256" key="4">
    <source>
        <dbReference type="ARBA" id="ARBA00022842"/>
    </source>
</evidence>
<dbReference type="PROSITE" id="PS51462">
    <property type="entry name" value="NUDIX"/>
    <property type="match status" value="1"/>
</dbReference>
<dbReference type="InterPro" id="IPR050241">
    <property type="entry name" value="NAD-cap_RNA_hydrolase_NudC"/>
</dbReference>
<feature type="domain" description="Nudix hydrolase" evidence="6">
    <location>
        <begin position="5"/>
        <end position="153"/>
    </location>
</feature>
<dbReference type="GO" id="GO:0046872">
    <property type="term" value="F:metal ion binding"/>
    <property type="evidence" value="ECO:0007669"/>
    <property type="project" value="UniProtKB-KW"/>
</dbReference>
<proteinExistence type="inferred from homology"/>
<dbReference type="InterPro" id="IPR000086">
    <property type="entry name" value="NUDIX_hydrolase_dom"/>
</dbReference>
<dbReference type="PANTHER" id="PTHR42904">
    <property type="entry name" value="NUDIX HYDROLASE, NUDC SUBFAMILY"/>
    <property type="match status" value="1"/>
</dbReference>
<dbReference type="Proteomes" id="UP000005695">
    <property type="component" value="Unassembled WGS sequence"/>
</dbReference>
<name>Q1JWP0_DESA6</name>
<evidence type="ECO:0000259" key="6">
    <source>
        <dbReference type="PROSITE" id="PS51462"/>
    </source>
</evidence>
<evidence type="ECO:0000313" key="7">
    <source>
        <dbReference type="EMBL" id="EAT14639.1"/>
    </source>
</evidence>
<dbReference type="OrthoDB" id="5348044at2"/>
<dbReference type="EMBL" id="AAEW02000020">
    <property type="protein sequence ID" value="EAT14639.1"/>
    <property type="molecule type" value="Genomic_DNA"/>
</dbReference>
<dbReference type="AlphaFoldDB" id="Q1JWP0"/>
<dbReference type="CDD" id="cd02883">
    <property type="entry name" value="NUDIX_Hydrolase"/>
    <property type="match status" value="1"/>
</dbReference>
<dbReference type="GO" id="GO:0019677">
    <property type="term" value="P:NAD+ catabolic process"/>
    <property type="evidence" value="ECO:0007669"/>
    <property type="project" value="TreeGrafter"/>
</dbReference>
<evidence type="ECO:0000256" key="2">
    <source>
        <dbReference type="ARBA" id="ARBA00022723"/>
    </source>
</evidence>
<dbReference type="PANTHER" id="PTHR42904:SF1">
    <property type="entry name" value="NUCLEOSIDE DIPHOSPHATE-LINKED MOIETY X MOTIF 17"/>
    <property type="match status" value="1"/>
</dbReference>
<protein>
    <submittedName>
        <fullName evidence="7">NUDIX hydrolase</fullName>
    </submittedName>
</protein>
<dbReference type="PROSITE" id="PS00893">
    <property type="entry name" value="NUDIX_BOX"/>
    <property type="match status" value="1"/>
</dbReference>
<keyword evidence="2" id="KW-0479">Metal-binding</keyword>
<dbReference type="InterPro" id="IPR020084">
    <property type="entry name" value="NUDIX_hydrolase_CS"/>
</dbReference>
<dbReference type="GO" id="GO:0005829">
    <property type="term" value="C:cytosol"/>
    <property type="evidence" value="ECO:0007669"/>
    <property type="project" value="TreeGrafter"/>
</dbReference>
<dbReference type="InterPro" id="IPR020476">
    <property type="entry name" value="Nudix_hydrolase"/>
</dbReference>
<comment type="cofactor">
    <cofactor evidence="1">
        <name>Mg(2+)</name>
        <dbReference type="ChEBI" id="CHEBI:18420"/>
    </cofactor>
</comment>
<comment type="similarity">
    <text evidence="5">Belongs to the Nudix hydrolase family.</text>
</comment>
<evidence type="ECO:0000313" key="8">
    <source>
        <dbReference type="Proteomes" id="UP000005695"/>
    </source>
</evidence>
<dbReference type="PRINTS" id="PR00502">
    <property type="entry name" value="NUDIXFAMILY"/>
</dbReference>
<dbReference type="SUPFAM" id="SSF55811">
    <property type="entry name" value="Nudix"/>
    <property type="match status" value="1"/>
</dbReference>
<sequence length="167" mass="18969">MNEVFARPFVSVIAIDSEGDQKKILLQRRTKSATQNKYYGLWELPQGKIRAGETIFEAARREVKEESGLEVLDIDPFHRMTKSTDLEDIQSFVPLTCVSDKSNQCIGLPLIVMTKGVPQATQEASDHSWMSRDQVLSLILGKKVFPLNVPMLEEFFRFTLSKSFEIA</sequence>
<comment type="caution">
    <text evidence="7">The sequence shown here is derived from an EMBL/GenBank/DDBJ whole genome shotgun (WGS) entry which is preliminary data.</text>
</comment>
<dbReference type="InterPro" id="IPR015797">
    <property type="entry name" value="NUDIX_hydrolase-like_dom_sf"/>
</dbReference>
<accession>Q1JWP0</accession>
<reference evidence="7" key="2">
    <citation type="submission" date="2006-05" db="EMBL/GenBank/DDBJ databases">
        <title>Sequencing of the draft genome and assembly of Desulfuromonas acetoxidans DSM 684.</title>
        <authorList>
            <consortium name="US DOE Joint Genome Institute (JGI-PGF)"/>
            <person name="Copeland A."/>
            <person name="Lucas S."/>
            <person name="Lapidus A."/>
            <person name="Barry K."/>
            <person name="Detter J.C."/>
            <person name="Glavina del Rio T."/>
            <person name="Hammon N."/>
            <person name="Israni S."/>
            <person name="Dalin E."/>
            <person name="Tice H."/>
            <person name="Bruce D."/>
            <person name="Pitluck S."/>
            <person name="Richardson P."/>
        </authorList>
    </citation>
    <scope>NUCLEOTIDE SEQUENCE [LARGE SCALE GENOMIC DNA]</scope>
    <source>
        <strain evidence="7">DSM 684</strain>
    </source>
</reference>
<keyword evidence="3 5" id="KW-0378">Hydrolase</keyword>
<organism evidence="7 8">
    <name type="scientific">Desulfuromonas acetoxidans (strain DSM 684 / 11070)</name>
    <dbReference type="NCBI Taxonomy" id="281689"/>
    <lineage>
        <taxon>Bacteria</taxon>
        <taxon>Pseudomonadati</taxon>
        <taxon>Thermodesulfobacteriota</taxon>
        <taxon>Desulfuromonadia</taxon>
        <taxon>Desulfuromonadales</taxon>
        <taxon>Desulfuromonadaceae</taxon>
        <taxon>Desulfuromonas</taxon>
    </lineage>
</organism>
<dbReference type="Pfam" id="PF00293">
    <property type="entry name" value="NUDIX"/>
    <property type="match status" value="1"/>
</dbReference>